<gene>
    <name evidence="2" type="ORF">CRG98_037059</name>
</gene>
<evidence type="ECO:0000256" key="1">
    <source>
        <dbReference type="SAM" id="MobiDB-lite"/>
    </source>
</evidence>
<feature type="region of interest" description="Disordered" evidence="1">
    <location>
        <begin position="1"/>
        <end position="170"/>
    </location>
</feature>
<feature type="compositionally biased region" description="Low complexity" evidence="1">
    <location>
        <begin position="94"/>
        <end position="105"/>
    </location>
</feature>
<proteinExistence type="predicted"/>
<evidence type="ECO:0000313" key="2">
    <source>
        <dbReference type="EMBL" id="PKI42541.1"/>
    </source>
</evidence>
<dbReference type="AlphaFoldDB" id="A0A2I0IEV8"/>
<organism evidence="2 3">
    <name type="scientific">Punica granatum</name>
    <name type="common">Pomegranate</name>
    <dbReference type="NCBI Taxonomy" id="22663"/>
    <lineage>
        <taxon>Eukaryota</taxon>
        <taxon>Viridiplantae</taxon>
        <taxon>Streptophyta</taxon>
        <taxon>Embryophyta</taxon>
        <taxon>Tracheophyta</taxon>
        <taxon>Spermatophyta</taxon>
        <taxon>Magnoliopsida</taxon>
        <taxon>eudicotyledons</taxon>
        <taxon>Gunneridae</taxon>
        <taxon>Pentapetalae</taxon>
        <taxon>rosids</taxon>
        <taxon>malvids</taxon>
        <taxon>Myrtales</taxon>
        <taxon>Lythraceae</taxon>
        <taxon>Punica</taxon>
    </lineage>
</organism>
<protein>
    <submittedName>
        <fullName evidence="2">Uncharacterized protein</fullName>
    </submittedName>
</protein>
<accession>A0A2I0IEV8</accession>
<keyword evidence="3" id="KW-1185">Reference proteome</keyword>
<comment type="caution">
    <text evidence="2">The sequence shown here is derived from an EMBL/GenBank/DDBJ whole genome shotgun (WGS) entry which is preliminary data.</text>
</comment>
<reference evidence="2 3" key="1">
    <citation type="submission" date="2017-11" db="EMBL/GenBank/DDBJ databases">
        <title>De-novo sequencing of pomegranate (Punica granatum L.) genome.</title>
        <authorList>
            <person name="Akparov Z."/>
            <person name="Amiraslanov A."/>
            <person name="Hajiyeva S."/>
            <person name="Abbasov M."/>
            <person name="Kaur K."/>
            <person name="Hamwieh A."/>
            <person name="Solovyev V."/>
            <person name="Salamov A."/>
            <person name="Braich B."/>
            <person name="Kosarev P."/>
            <person name="Mahmoud A."/>
            <person name="Hajiyev E."/>
            <person name="Babayeva S."/>
            <person name="Izzatullayeva V."/>
            <person name="Mammadov A."/>
            <person name="Mammadov A."/>
            <person name="Sharifova S."/>
            <person name="Ojaghi J."/>
            <person name="Eynullazada K."/>
            <person name="Bayramov B."/>
            <person name="Abdulazimova A."/>
            <person name="Shahmuradov I."/>
        </authorList>
    </citation>
    <scope>NUCLEOTIDE SEQUENCE [LARGE SCALE GENOMIC DNA]</scope>
    <source>
        <strain evidence="3">cv. AG2017</strain>
        <tissue evidence="2">Leaf</tissue>
    </source>
</reference>
<feature type="compositionally biased region" description="Low complexity" evidence="1">
    <location>
        <begin position="54"/>
        <end position="65"/>
    </location>
</feature>
<dbReference type="Proteomes" id="UP000233551">
    <property type="component" value="Unassembled WGS sequence"/>
</dbReference>
<name>A0A2I0IEV8_PUNGR</name>
<dbReference type="EMBL" id="PGOL01003149">
    <property type="protein sequence ID" value="PKI42541.1"/>
    <property type="molecule type" value="Genomic_DNA"/>
</dbReference>
<sequence length="170" mass="17545">MVKMKGGKGREGGGGRGPTRLGAPTPALTPLVRCPESSHLARGVEEKRGKRQVGGPTQPGATPPALDSSDERWLSLPRGQGRAGQPLRRGKGGPTPLGALPPALKHSGESTTSPKGSRSAREPLVGSGPPSPLPPVFYQKTGDGGPDPSMGLPRWPSIPPTRWSDLGHLA</sequence>
<evidence type="ECO:0000313" key="3">
    <source>
        <dbReference type="Proteomes" id="UP000233551"/>
    </source>
</evidence>